<dbReference type="EMBL" id="BTSY01000006">
    <property type="protein sequence ID" value="GMT34301.1"/>
    <property type="molecule type" value="Genomic_DNA"/>
</dbReference>
<dbReference type="AlphaFoldDB" id="A0AAV5WQM4"/>
<name>A0AAV5WQM4_9BILA</name>
<evidence type="ECO:0000313" key="1">
    <source>
        <dbReference type="EMBL" id="GMT34301.1"/>
    </source>
</evidence>
<dbReference type="Proteomes" id="UP001432322">
    <property type="component" value="Unassembled WGS sequence"/>
</dbReference>
<feature type="non-terminal residue" evidence="1">
    <location>
        <position position="1"/>
    </location>
</feature>
<proteinExistence type="predicted"/>
<reference evidence="1" key="1">
    <citation type="submission" date="2023-10" db="EMBL/GenBank/DDBJ databases">
        <title>Genome assembly of Pristionchus species.</title>
        <authorList>
            <person name="Yoshida K."/>
            <person name="Sommer R.J."/>
        </authorList>
    </citation>
    <scope>NUCLEOTIDE SEQUENCE</scope>
    <source>
        <strain evidence="1">RS5133</strain>
    </source>
</reference>
<gene>
    <name evidence="1" type="ORF">PFISCL1PPCAC_25598</name>
</gene>
<accession>A0AAV5WQM4</accession>
<comment type="caution">
    <text evidence="1">The sequence shown here is derived from an EMBL/GenBank/DDBJ whole genome shotgun (WGS) entry which is preliminary data.</text>
</comment>
<organism evidence="1 2">
    <name type="scientific">Pristionchus fissidentatus</name>
    <dbReference type="NCBI Taxonomy" id="1538716"/>
    <lineage>
        <taxon>Eukaryota</taxon>
        <taxon>Metazoa</taxon>
        <taxon>Ecdysozoa</taxon>
        <taxon>Nematoda</taxon>
        <taxon>Chromadorea</taxon>
        <taxon>Rhabditida</taxon>
        <taxon>Rhabditina</taxon>
        <taxon>Diplogasteromorpha</taxon>
        <taxon>Diplogasteroidea</taxon>
        <taxon>Neodiplogasteridae</taxon>
        <taxon>Pristionchus</taxon>
    </lineage>
</organism>
<protein>
    <submittedName>
        <fullName evidence="1">Uncharacterized protein</fullName>
    </submittedName>
</protein>
<keyword evidence="2" id="KW-1185">Reference proteome</keyword>
<sequence>RSPSSLVSLRIDTWIPLIFEKGETIRSADENLASYKSNMVKELSEFSLILTPSYSSISSDRKIAVYRPTEIYSDYLKIGSTSLIVSRELLSLHSDFFS</sequence>
<evidence type="ECO:0000313" key="2">
    <source>
        <dbReference type="Proteomes" id="UP001432322"/>
    </source>
</evidence>
<feature type="non-terminal residue" evidence="1">
    <location>
        <position position="98"/>
    </location>
</feature>